<keyword evidence="2" id="KW-1185">Reference proteome</keyword>
<gene>
    <name evidence="1" type="ORF">EHS25_005217</name>
</gene>
<dbReference type="EMBL" id="RSCD01000022">
    <property type="protein sequence ID" value="RSH83973.1"/>
    <property type="molecule type" value="Genomic_DNA"/>
</dbReference>
<dbReference type="OrthoDB" id="10341344at2759"/>
<evidence type="ECO:0000313" key="1">
    <source>
        <dbReference type="EMBL" id="RSH83973.1"/>
    </source>
</evidence>
<proteinExistence type="predicted"/>
<reference evidence="1 2" key="1">
    <citation type="submission" date="2018-11" db="EMBL/GenBank/DDBJ databases">
        <title>Genome sequence of Saitozyma podzolica DSM 27192.</title>
        <authorList>
            <person name="Aliyu H."/>
            <person name="Gorte O."/>
            <person name="Ochsenreither K."/>
        </authorList>
    </citation>
    <scope>NUCLEOTIDE SEQUENCE [LARGE SCALE GENOMIC DNA]</scope>
    <source>
        <strain evidence="1 2">DSM 27192</strain>
    </source>
</reference>
<dbReference type="Proteomes" id="UP000279259">
    <property type="component" value="Unassembled WGS sequence"/>
</dbReference>
<evidence type="ECO:0000313" key="2">
    <source>
        <dbReference type="Proteomes" id="UP000279259"/>
    </source>
</evidence>
<dbReference type="AlphaFoldDB" id="A0A427XYS6"/>
<sequence>MSNYTLNSARNVSESEVGAFAEKIMKRELALNVAGRTGAPASYAYWESACQREVNSQVQKLSLGEYAPTRWHDIQANKAEIVEHSKRKWAEADDHTVVFQQELLEVDLKKQERTILLGETLAGAPRADSEFAVALDELSKAMAIDDGVSPALDKVQQSFPSEMTTFLLADSRDNKGQFYESLLAATVDWEELIQNSGTYNPFSHLTIDARSDMTHAYAVTVSNPEDLTCKATVDEEFAKRKGQRIKALRQVAESVSASATSNSSRLLFSRRVYELFQRQSVV</sequence>
<name>A0A427XYS6_9TREE</name>
<comment type="caution">
    <text evidence="1">The sequence shown here is derived from an EMBL/GenBank/DDBJ whole genome shotgun (WGS) entry which is preliminary data.</text>
</comment>
<protein>
    <submittedName>
        <fullName evidence="1">Uncharacterized protein</fullName>
    </submittedName>
</protein>
<organism evidence="1 2">
    <name type="scientific">Saitozyma podzolica</name>
    <dbReference type="NCBI Taxonomy" id="1890683"/>
    <lineage>
        <taxon>Eukaryota</taxon>
        <taxon>Fungi</taxon>
        <taxon>Dikarya</taxon>
        <taxon>Basidiomycota</taxon>
        <taxon>Agaricomycotina</taxon>
        <taxon>Tremellomycetes</taxon>
        <taxon>Tremellales</taxon>
        <taxon>Trimorphomycetaceae</taxon>
        <taxon>Saitozyma</taxon>
    </lineage>
</organism>
<accession>A0A427XYS6</accession>